<feature type="domain" description="GHMP kinase C-terminal" evidence="11">
    <location>
        <begin position="211"/>
        <end position="266"/>
    </location>
</feature>
<dbReference type="SUPFAM" id="SSF54211">
    <property type="entry name" value="Ribosomal protein S5 domain 2-like"/>
    <property type="match status" value="1"/>
</dbReference>
<dbReference type="SUPFAM" id="SSF55060">
    <property type="entry name" value="GHMP Kinase, C-terminal domain"/>
    <property type="match status" value="1"/>
</dbReference>
<dbReference type="PIRSF" id="PIRSF010376">
    <property type="entry name" value="IspE"/>
    <property type="match status" value="1"/>
</dbReference>
<dbReference type="EMBL" id="JACBAZ010000001">
    <property type="protein sequence ID" value="NWK54386.1"/>
    <property type="molecule type" value="Genomic_DNA"/>
</dbReference>
<comment type="similarity">
    <text evidence="1 9">Belongs to the GHMP kinase family. IspE subfamily.</text>
</comment>
<dbReference type="Gene3D" id="3.30.230.10">
    <property type="match status" value="1"/>
</dbReference>
<feature type="domain" description="GHMP kinase N-terminal" evidence="10">
    <location>
        <begin position="67"/>
        <end position="144"/>
    </location>
</feature>
<keyword evidence="7 9" id="KW-0067">ATP-binding</keyword>
<dbReference type="GO" id="GO:0050515">
    <property type="term" value="F:4-(cytidine 5'-diphospho)-2-C-methyl-D-erythritol kinase activity"/>
    <property type="evidence" value="ECO:0007669"/>
    <property type="project" value="UniProtKB-UniRule"/>
</dbReference>
<feature type="active site" evidence="9">
    <location>
        <position position="137"/>
    </location>
</feature>
<dbReference type="PANTHER" id="PTHR43527:SF2">
    <property type="entry name" value="4-DIPHOSPHOCYTIDYL-2-C-METHYL-D-ERYTHRITOL KINASE, CHLOROPLASTIC"/>
    <property type="match status" value="1"/>
</dbReference>
<dbReference type="Proteomes" id="UP000557872">
    <property type="component" value="Unassembled WGS sequence"/>
</dbReference>
<evidence type="ECO:0000313" key="12">
    <source>
        <dbReference type="EMBL" id="NWK54386.1"/>
    </source>
</evidence>
<evidence type="ECO:0000259" key="11">
    <source>
        <dbReference type="Pfam" id="PF08544"/>
    </source>
</evidence>
<evidence type="ECO:0000256" key="5">
    <source>
        <dbReference type="ARBA" id="ARBA00022741"/>
    </source>
</evidence>
<evidence type="ECO:0000256" key="1">
    <source>
        <dbReference type="ARBA" id="ARBA00009684"/>
    </source>
</evidence>
<evidence type="ECO:0000256" key="4">
    <source>
        <dbReference type="ARBA" id="ARBA00022679"/>
    </source>
</evidence>
<evidence type="ECO:0000256" key="2">
    <source>
        <dbReference type="ARBA" id="ARBA00012052"/>
    </source>
</evidence>
<reference evidence="12 13" key="1">
    <citation type="submission" date="2020-07" db="EMBL/GenBank/DDBJ databases">
        <title>Roseicoccus Jingziensis gen. nov., sp. nov., isolated from coastal seawater.</title>
        <authorList>
            <person name="Feng X."/>
        </authorList>
    </citation>
    <scope>NUCLEOTIDE SEQUENCE [LARGE SCALE GENOMIC DNA]</scope>
    <source>
        <strain evidence="12 13">N1E253</strain>
    </source>
</reference>
<dbReference type="Pfam" id="PF08544">
    <property type="entry name" value="GHMP_kinases_C"/>
    <property type="match status" value="1"/>
</dbReference>
<gene>
    <name evidence="9 12" type="primary">ispE</name>
    <name evidence="12" type="ORF">HW115_02100</name>
</gene>
<sequence>MPNHELHWLAPAKVNLSLKILGKRSDGFHDLESLMVPLDLADRLIFTSSEHYSLCCDTSGVPVDETNLVTKAVRLFQDRSGKECRWKVSLEKEVPHGAGLGGGSSDAATALLALNELEGSGLAPDALAEMGAEIGSDVPFFIYQQACLIGGRGEIVTPVDRPELSGQKILLLKPAFGVDTPDAYNRWKGASPLPGVGYAPQQLPWGEIVNDLELPVFEKFRFLAEMKVWLLEQAEVDAAMMSGSGSTMMAFLSSGQAGSLLDRARKCLDPTLWSAMVTIR</sequence>
<dbReference type="InterPro" id="IPR014721">
    <property type="entry name" value="Ribsml_uS5_D2-typ_fold_subgr"/>
</dbReference>
<dbReference type="GO" id="GO:0016114">
    <property type="term" value="P:terpenoid biosynthetic process"/>
    <property type="evidence" value="ECO:0007669"/>
    <property type="project" value="UniProtKB-UniRule"/>
</dbReference>
<evidence type="ECO:0000256" key="7">
    <source>
        <dbReference type="ARBA" id="ARBA00022840"/>
    </source>
</evidence>
<dbReference type="PANTHER" id="PTHR43527">
    <property type="entry name" value="4-DIPHOSPHOCYTIDYL-2-C-METHYL-D-ERYTHRITOL KINASE, CHLOROPLASTIC"/>
    <property type="match status" value="1"/>
</dbReference>
<dbReference type="NCBIfam" id="TIGR00154">
    <property type="entry name" value="ispE"/>
    <property type="match status" value="1"/>
</dbReference>
<evidence type="ECO:0000256" key="8">
    <source>
        <dbReference type="ARBA" id="ARBA00032554"/>
    </source>
</evidence>
<feature type="binding site" evidence="9">
    <location>
        <begin position="95"/>
        <end position="105"/>
    </location>
    <ligand>
        <name>ATP</name>
        <dbReference type="ChEBI" id="CHEBI:30616"/>
    </ligand>
</feature>
<dbReference type="InterPro" id="IPR013750">
    <property type="entry name" value="GHMP_kinase_C_dom"/>
</dbReference>
<accession>A0A851GAG0</accession>
<dbReference type="HAMAP" id="MF_00061">
    <property type="entry name" value="IspE"/>
    <property type="match status" value="1"/>
</dbReference>
<dbReference type="InterPro" id="IPR006204">
    <property type="entry name" value="GHMP_kinase_N_dom"/>
</dbReference>
<name>A0A851GAG0_9BACT</name>
<proteinExistence type="inferred from homology"/>
<dbReference type="InterPro" id="IPR004424">
    <property type="entry name" value="IspE"/>
</dbReference>
<protein>
    <recommendedName>
        <fullName evidence="3 9">4-diphosphocytidyl-2-C-methyl-D-erythritol kinase</fullName>
        <shortName evidence="9">CMK</shortName>
        <ecNumber evidence="2 9">2.7.1.148</ecNumber>
    </recommendedName>
    <alternativeName>
        <fullName evidence="8 9">4-(cytidine-5'-diphospho)-2-C-methyl-D-erythritol kinase</fullName>
    </alternativeName>
</protein>
<keyword evidence="6 9" id="KW-0418">Kinase</keyword>
<evidence type="ECO:0000259" key="10">
    <source>
        <dbReference type="Pfam" id="PF00288"/>
    </source>
</evidence>
<keyword evidence="5 9" id="KW-0547">Nucleotide-binding</keyword>
<evidence type="ECO:0000256" key="3">
    <source>
        <dbReference type="ARBA" id="ARBA00017473"/>
    </source>
</evidence>
<comment type="function">
    <text evidence="9">Catalyzes the phosphorylation of the position 2 hydroxy group of 4-diphosphocytidyl-2C-methyl-D-erythritol.</text>
</comment>
<dbReference type="GO" id="GO:0005524">
    <property type="term" value="F:ATP binding"/>
    <property type="evidence" value="ECO:0007669"/>
    <property type="project" value="UniProtKB-UniRule"/>
</dbReference>
<organism evidence="12 13">
    <name type="scientific">Oceaniferula marina</name>
    <dbReference type="NCBI Taxonomy" id="2748318"/>
    <lineage>
        <taxon>Bacteria</taxon>
        <taxon>Pseudomonadati</taxon>
        <taxon>Verrucomicrobiota</taxon>
        <taxon>Verrucomicrobiia</taxon>
        <taxon>Verrucomicrobiales</taxon>
        <taxon>Verrucomicrobiaceae</taxon>
        <taxon>Oceaniferula</taxon>
    </lineage>
</organism>
<keyword evidence="4 9" id="KW-0808">Transferase</keyword>
<dbReference type="InterPro" id="IPR020568">
    <property type="entry name" value="Ribosomal_Su5_D2-typ_SF"/>
</dbReference>
<comment type="caution">
    <text evidence="12">The sequence shown here is derived from an EMBL/GenBank/DDBJ whole genome shotgun (WGS) entry which is preliminary data.</text>
</comment>
<dbReference type="Pfam" id="PF00288">
    <property type="entry name" value="GHMP_kinases_N"/>
    <property type="match status" value="1"/>
</dbReference>
<keyword evidence="9" id="KW-0414">Isoprene biosynthesis</keyword>
<dbReference type="GO" id="GO:0019288">
    <property type="term" value="P:isopentenyl diphosphate biosynthetic process, methylerythritol 4-phosphate pathway"/>
    <property type="evidence" value="ECO:0007669"/>
    <property type="project" value="UniProtKB-UniRule"/>
</dbReference>
<dbReference type="InterPro" id="IPR036554">
    <property type="entry name" value="GHMP_kinase_C_sf"/>
</dbReference>
<comment type="pathway">
    <text evidence="9">Isoprenoid biosynthesis; isopentenyl diphosphate biosynthesis via DXP pathway; isopentenyl diphosphate from 1-deoxy-D-xylulose 5-phosphate: step 3/6.</text>
</comment>
<feature type="active site" evidence="9">
    <location>
        <position position="13"/>
    </location>
</feature>
<dbReference type="EC" id="2.7.1.148" evidence="2 9"/>
<dbReference type="RefSeq" id="WP_178930920.1">
    <property type="nucleotide sequence ID" value="NZ_JACBAZ010000001.1"/>
</dbReference>
<keyword evidence="13" id="KW-1185">Reference proteome</keyword>
<dbReference type="UniPathway" id="UPA00056">
    <property type="reaction ID" value="UER00094"/>
</dbReference>
<evidence type="ECO:0000313" key="13">
    <source>
        <dbReference type="Proteomes" id="UP000557872"/>
    </source>
</evidence>
<evidence type="ECO:0000256" key="6">
    <source>
        <dbReference type="ARBA" id="ARBA00022777"/>
    </source>
</evidence>
<evidence type="ECO:0000256" key="9">
    <source>
        <dbReference type="HAMAP-Rule" id="MF_00061"/>
    </source>
</evidence>
<dbReference type="Gene3D" id="3.30.70.890">
    <property type="entry name" value="GHMP kinase, C-terminal domain"/>
    <property type="match status" value="1"/>
</dbReference>
<dbReference type="AlphaFoldDB" id="A0A851GAG0"/>
<comment type="catalytic activity">
    <reaction evidence="9">
        <text>4-CDP-2-C-methyl-D-erythritol + ATP = 4-CDP-2-C-methyl-D-erythritol 2-phosphate + ADP + H(+)</text>
        <dbReference type="Rhea" id="RHEA:18437"/>
        <dbReference type="ChEBI" id="CHEBI:15378"/>
        <dbReference type="ChEBI" id="CHEBI:30616"/>
        <dbReference type="ChEBI" id="CHEBI:57823"/>
        <dbReference type="ChEBI" id="CHEBI:57919"/>
        <dbReference type="ChEBI" id="CHEBI:456216"/>
        <dbReference type="EC" id="2.7.1.148"/>
    </reaction>
</comment>